<gene>
    <name evidence="1" type="ORF">AKJ09_08239</name>
</gene>
<keyword evidence="2" id="KW-1185">Reference proteome</keyword>
<dbReference type="PROSITE" id="PS51257">
    <property type="entry name" value="PROKAR_LIPOPROTEIN"/>
    <property type="match status" value="1"/>
</dbReference>
<evidence type="ECO:0000313" key="2">
    <source>
        <dbReference type="Proteomes" id="UP000064967"/>
    </source>
</evidence>
<dbReference type="AlphaFoldDB" id="A0A0K1Q6W6"/>
<dbReference type="EMBL" id="CP012333">
    <property type="protein sequence ID" value="AKV01576.1"/>
    <property type="molecule type" value="Genomic_DNA"/>
</dbReference>
<dbReference type="STRING" id="1391654.AKJ09_08239"/>
<proteinExistence type="predicted"/>
<evidence type="ECO:0000313" key="1">
    <source>
        <dbReference type="EMBL" id="AKV01576.1"/>
    </source>
</evidence>
<dbReference type="Proteomes" id="UP000064967">
    <property type="component" value="Chromosome"/>
</dbReference>
<reference evidence="1 2" key="1">
    <citation type="submission" date="2015-08" db="EMBL/GenBank/DDBJ databases">
        <authorList>
            <person name="Babu N.S."/>
            <person name="Beckwith C.J."/>
            <person name="Beseler K.G."/>
            <person name="Brison A."/>
            <person name="Carone J.V."/>
            <person name="Caskin T.P."/>
            <person name="Diamond M."/>
            <person name="Durham M.E."/>
            <person name="Foxe J.M."/>
            <person name="Go M."/>
            <person name="Henderson B.A."/>
            <person name="Jones I.B."/>
            <person name="McGettigan J.A."/>
            <person name="Micheletti S.J."/>
            <person name="Nasrallah M.E."/>
            <person name="Ortiz D."/>
            <person name="Piller C.R."/>
            <person name="Privatt S.R."/>
            <person name="Schneider S.L."/>
            <person name="Sharp S."/>
            <person name="Smith T.C."/>
            <person name="Stanton J.D."/>
            <person name="Ullery H.E."/>
            <person name="Wilson R.J."/>
            <person name="Serrano M.G."/>
            <person name="Buck G."/>
            <person name="Lee V."/>
            <person name="Wang Y."/>
            <person name="Carvalho R."/>
            <person name="Voegtly L."/>
            <person name="Shi R."/>
            <person name="Duckworth R."/>
            <person name="Johnson A."/>
            <person name="Loviza R."/>
            <person name="Walstead R."/>
            <person name="Shah Z."/>
            <person name="Kiflezghi M."/>
            <person name="Wade K."/>
            <person name="Ball S.L."/>
            <person name="Bradley K.W."/>
            <person name="Asai D.J."/>
            <person name="Bowman C.A."/>
            <person name="Russell D.A."/>
            <person name="Pope W.H."/>
            <person name="Jacobs-Sera D."/>
            <person name="Hendrix R.W."/>
            <person name="Hatfull G.F."/>
        </authorList>
    </citation>
    <scope>NUCLEOTIDE SEQUENCE [LARGE SCALE GENOMIC DNA]</scope>
    <source>
        <strain evidence="1 2">DSM 27648</strain>
    </source>
</reference>
<protein>
    <recommendedName>
        <fullName evidence="3">Lipoprotein</fullName>
    </recommendedName>
</protein>
<dbReference type="OrthoDB" id="5508762at2"/>
<accession>A0A0K1Q6W6</accession>
<evidence type="ECO:0008006" key="3">
    <source>
        <dbReference type="Google" id="ProtNLM"/>
    </source>
</evidence>
<name>A0A0K1Q6W6_9BACT</name>
<dbReference type="RefSeq" id="WP_146652650.1">
    <property type="nucleotide sequence ID" value="NZ_CP012333.1"/>
</dbReference>
<dbReference type="KEGG" id="llu:AKJ09_08239"/>
<sequence>MRKLAFFATTCVLVACIPELGPRESFVGRTMVLAVRAEPPESKPGEPVTYEALVASPEGTIVAPRTQWAFCATPKLLTENGAVSPSCLADGVVALGDASANVQAVTPSDACLLFGPETRSADLRPRDPDTTGGFYLPIRVTLAAEDGEARVAFGFERLSCNLANAPADVVREFAARYVANGNPSIASLAAEVGGSPVALDAIPSGASVTLRLSWQPEDAESYVLFDPANQSVVSGRESLRASWFTSAGSFDDDRTGRRRDEPETFTTNTWHAPGNATVTHLWVILRDERGGTSFASYDLVTR</sequence>
<organism evidence="1 2">
    <name type="scientific">Labilithrix luteola</name>
    <dbReference type="NCBI Taxonomy" id="1391654"/>
    <lineage>
        <taxon>Bacteria</taxon>
        <taxon>Pseudomonadati</taxon>
        <taxon>Myxococcota</taxon>
        <taxon>Polyangia</taxon>
        <taxon>Polyangiales</taxon>
        <taxon>Labilitrichaceae</taxon>
        <taxon>Labilithrix</taxon>
    </lineage>
</organism>